<dbReference type="InterPro" id="IPR043519">
    <property type="entry name" value="NT_sf"/>
</dbReference>
<organism evidence="1 2">
    <name type="scientific">Ktedonospora formicarum</name>
    <dbReference type="NCBI Taxonomy" id="2778364"/>
    <lineage>
        <taxon>Bacteria</taxon>
        <taxon>Bacillati</taxon>
        <taxon>Chloroflexota</taxon>
        <taxon>Ktedonobacteria</taxon>
        <taxon>Ktedonobacterales</taxon>
        <taxon>Ktedonobacteraceae</taxon>
        <taxon>Ktedonospora</taxon>
    </lineage>
</organism>
<dbReference type="EMBL" id="BNJF01000004">
    <property type="protein sequence ID" value="GHO48356.1"/>
    <property type="molecule type" value="Genomic_DNA"/>
</dbReference>
<name>A0A8J3MVW4_9CHLR</name>
<reference evidence="1" key="1">
    <citation type="submission" date="2020-10" db="EMBL/GenBank/DDBJ databases">
        <title>Taxonomic study of unclassified bacteria belonging to the class Ktedonobacteria.</title>
        <authorList>
            <person name="Yabe S."/>
            <person name="Wang C.M."/>
            <person name="Zheng Y."/>
            <person name="Sakai Y."/>
            <person name="Cavaletti L."/>
            <person name="Monciardini P."/>
            <person name="Donadio S."/>
        </authorList>
    </citation>
    <scope>NUCLEOTIDE SEQUENCE</scope>
    <source>
        <strain evidence="1">SOSP1-1</strain>
    </source>
</reference>
<evidence type="ECO:0008006" key="3">
    <source>
        <dbReference type="Google" id="ProtNLM"/>
    </source>
</evidence>
<dbReference type="Gene3D" id="3.30.460.10">
    <property type="entry name" value="Beta Polymerase, domain 2"/>
    <property type="match status" value="1"/>
</dbReference>
<dbReference type="CDD" id="cd05403">
    <property type="entry name" value="NT_KNTase_like"/>
    <property type="match status" value="1"/>
</dbReference>
<dbReference type="AlphaFoldDB" id="A0A8J3MVW4"/>
<sequence length="265" mass="29440">MSHHRALSLQHRTELLKHIATVLEKDERFVAAWLAGSFGRGEQDALSDLDLHVVVAEAYSETLCATPWPYGARTTEERLALFQQFGTPSVLFEAHSNNTLGGTFTYVLYQESAINVDWMLIPHHLAHQEHPSFPLFDKVGIPEPPPLEPISSQRCIEDASVTTGFFWMIAASILPLLARHDLIGFHNGLLGLQRNVREVQAALQGEVLPFQKRPSQLYVTLEEQILALRAVCDEMEALMPQVVAAGGSVPSSPRLAIEMRLAMLS</sequence>
<keyword evidence="2" id="KW-1185">Reference proteome</keyword>
<comment type="caution">
    <text evidence="1">The sequence shown here is derived from an EMBL/GenBank/DDBJ whole genome shotgun (WGS) entry which is preliminary data.</text>
</comment>
<dbReference type="Proteomes" id="UP000612362">
    <property type="component" value="Unassembled WGS sequence"/>
</dbReference>
<evidence type="ECO:0000313" key="2">
    <source>
        <dbReference type="Proteomes" id="UP000612362"/>
    </source>
</evidence>
<accession>A0A8J3MVW4</accession>
<protein>
    <recommendedName>
        <fullName evidence="3">Polymerase nucleotidyl transferase domain-containing protein</fullName>
    </recommendedName>
</protein>
<proteinExistence type="predicted"/>
<gene>
    <name evidence="1" type="ORF">KSX_65190</name>
</gene>
<dbReference type="RefSeq" id="WP_220197577.1">
    <property type="nucleotide sequence ID" value="NZ_BNJF01000004.1"/>
</dbReference>
<dbReference type="SUPFAM" id="SSF81301">
    <property type="entry name" value="Nucleotidyltransferase"/>
    <property type="match status" value="1"/>
</dbReference>
<evidence type="ECO:0000313" key="1">
    <source>
        <dbReference type="EMBL" id="GHO48356.1"/>
    </source>
</evidence>